<dbReference type="PANTHER" id="PTHR30221:SF1">
    <property type="entry name" value="SMALL-CONDUCTANCE MECHANOSENSITIVE CHANNEL"/>
    <property type="match status" value="1"/>
</dbReference>
<keyword evidence="7" id="KW-0997">Cell inner membrane</keyword>
<evidence type="ECO:0000256" key="6">
    <source>
        <dbReference type="ARBA" id="ARBA00023136"/>
    </source>
</evidence>
<dbReference type="PROSITE" id="PS01246">
    <property type="entry name" value="UPF0003"/>
    <property type="match status" value="1"/>
</dbReference>
<dbReference type="InterPro" id="IPR049278">
    <property type="entry name" value="MS_channel_C"/>
</dbReference>
<dbReference type="Gene3D" id="2.30.30.60">
    <property type="match status" value="1"/>
</dbReference>
<keyword evidence="4 7" id="KW-0812">Transmembrane</keyword>
<dbReference type="InterPro" id="IPR006685">
    <property type="entry name" value="MscS_channel_2nd"/>
</dbReference>
<dbReference type="InterPro" id="IPR049142">
    <property type="entry name" value="MS_channel_1st"/>
</dbReference>
<keyword evidence="5 7" id="KW-1133">Transmembrane helix</keyword>
<feature type="domain" description="Mechanosensitive ion channel MscS" evidence="8">
    <location>
        <begin position="105"/>
        <end position="171"/>
    </location>
</feature>
<keyword evidence="7" id="KW-0407">Ion channel</keyword>
<dbReference type="AlphaFoldDB" id="A0A432YTT2"/>
<dbReference type="InterPro" id="IPR008910">
    <property type="entry name" value="MSC_TM_helix"/>
</dbReference>
<gene>
    <name evidence="11" type="ORF">CWI73_05480</name>
</gene>
<dbReference type="InterPro" id="IPR011014">
    <property type="entry name" value="MscS_channel_TM-2"/>
</dbReference>
<dbReference type="InterPro" id="IPR023408">
    <property type="entry name" value="MscS_beta-dom_sf"/>
</dbReference>
<dbReference type="Gene3D" id="1.10.287.1260">
    <property type="match status" value="1"/>
</dbReference>
<dbReference type="SUPFAM" id="SSF82861">
    <property type="entry name" value="Mechanosensitive channel protein MscS (YggB), transmembrane region"/>
    <property type="match status" value="1"/>
</dbReference>
<dbReference type="SUPFAM" id="SSF82689">
    <property type="entry name" value="Mechanosensitive channel protein MscS (YggB), C-terminal domain"/>
    <property type="match status" value="1"/>
</dbReference>
<dbReference type="EMBL" id="PIQA01000003">
    <property type="protein sequence ID" value="RUO66732.1"/>
    <property type="molecule type" value="Genomic_DNA"/>
</dbReference>
<evidence type="ECO:0000259" key="8">
    <source>
        <dbReference type="Pfam" id="PF00924"/>
    </source>
</evidence>
<keyword evidence="6 7" id="KW-0472">Membrane</keyword>
<dbReference type="Pfam" id="PF00924">
    <property type="entry name" value="MS_channel_2nd"/>
    <property type="match status" value="1"/>
</dbReference>
<proteinExistence type="inferred from homology"/>
<dbReference type="PANTHER" id="PTHR30221">
    <property type="entry name" value="SMALL-CONDUCTANCE MECHANOSENSITIVE CHANNEL"/>
    <property type="match status" value="1"/>
</dbReference>
<feature type="transmembrane region" description="Helical" evidence="7">
    <location>
        <begin position="20"/>
        <end position="40"/>
    </location>
</feature>
<evidence type="ECO:0000256" key="5">
    <source>
        <dbReference type="ARBA" id="ARBA00022989"/>
    </source>
</evidence>
<dbReference type="Pfam" id="PF21082">
    <property type="entry name" value="MS_channel_3rd"/>
    <property type="match status" value="1"/>
</dbReference>
<dbReference type="Proteomes" id="UP000288361">
    <property type="component" value="Unassembled WGS sequence"/>
</dbReference>
<comment type="function">
    <text evidence="7">Mechanosensitive channel that participates in the regulation of osmotic pressure changes within the cell, opening in response to stretch forces in the membrane lipid bilayer, without the need for other proteins. Contributes to normal resistance to hypoosmotic shock. Forms an ion channel of 1.0 nanosiemens conductance with a slight preference for anions.</text>
</comment>
<name>A0A432YTT2_9GAMM</name>
<evidence type="ECO:0000259" key="9">
    <source>
        <dbReference type="Pfam" id="PF21082"/>
    </source>
</evidence>
<evidence type="ECO:0000313" key="12">
    <source>
        <dbReference type="Proteomes" id="UP000288361"/>
    </source>
</evidence>
<evidence type="ECO:0000256" key="7">
    <source>
        <dbReference type="RuleBase" id="RU369025"/>
    </source>
</evidence>
<organism evidence="11 12">
    <name type="scientific">Idiomarina piscisalsi</name>
    <dbReference type="NCBI Taxonomy" id="1096243"/>
    <lineage>
        <taxon>Bacteria</taxon>
        <taxon>Pseudomonadati</taxon>
        <taxon>Pseudomonadota</taxon>
        <taxon>Gammaproteobacteria</taxon>
        <taxon>Alteromonadales</taxon>
        <taxon>Idiomarinaceae</taxon>
        <taxon>Idiomarina</taxon>
    </lineage>
</organism>
<evidence type="ECO:0000259" key="10">
    <source>
        <dbReference type="Pfam" id="PF21088"/>
    </source>
</evidence>
<sequence length="273" mass="30186">MDSIVQWINDNQDMLIEFSIKFIIAIAILIIGRIVANGVTRVMSKGMQKREVDGAVISFVSAIVKTVIFIAAIMMALSHVGVETTSFIAILGAAGLAIGLALQGSLSNIASGVLLIMFRPFRAGEYVDAGGVSGTVEQINIFQTILKTPDRKVIYVPNSEIIGGPITNYNREELRRIDLVIGVSYSANLQKTKQVLMDVITNDERVLKDPEPVVTVTNLGNSSVDFNVRPWVKNEDYWPTRWDLLERIKDRLDEEGIGIPFPQMDVHLKKDDA</sequence>
<dbReference type="InterPro" id="IPR011066">
    <property type="entry name" value="MscS_channel_C_sf"/>
</dbReference>
<dbReference type="RefSeq" id="WP_126751886.1">
    <property type="nucleotide sequence ID" value="NZ_JBHUMT010000013.1"/>
</dbReference>
<keyword evidence="3" id="KW-1003">Cell membrane</keyword>
<feature type="transmembrane region" description="Helical" evidence="7">
    <location>
        <begin position="52"/>
        <end position="75"/>
    </location>
</feature>
<evidence type="ECO:0000256" key="4">
    <source>
        <dbReference type="ARBA" id="ARBA00022692"/>
    </source>
</evidence>
<dbReference type="GO" id="GO:0005886">
    <property type="term" value="C:plasma membrane"/>
    <property type="evidence" value="ECO:0007669"/>
    <property type="project" value="UniProtKB-SubCell"/>
</dbReference>
<comment type="similarity">
    <text evidence="2 7">Belongs to the MscS (TC 1.A.23) family.</text>
</comment>
<feature type="domain" description="Mechanosensitive ion channel transmembrane helices 2/3" evidence="10">
    <location>
        <begin position="63"/>
        <end position="103"/>
    </location>
</feature>
<evidence type="ECO:0000313" key="11">
    <source>
        <dbReference type="EMBL" id="RUO66732.1"/>
    </source>
</evidence>
<dbReference type="SUPFAM" id="SSF50182">
    <property type="entry name" value="Sm-like ribonucleoproteins"/>
    <property type="match status" value="1"/>
</dbReference>
<dbReference type="InterPro" id="IPR010920">
    <property type="entry name" value="LSM_dom_sf"/>
</dbReference>
<feature type="transmembrane region" description="Helical" evidence="7">
    <location>
        <begin position="87"/>
        <end position="116"/>
    </location>
</feature>
<comment type="subunit">
    <text evidence="7">Homoheptamer.</text>
</comment>
<dbReference type="Gene3D" id="3.30.70.100">
    <property type="match status" value="1"/>
</dbReference>
<comment type="subcellular location">
    <subcellularLocation>
        <location evidence="7">Cell inner membrane</location>
        <topology evidence="7">Multi-pass membrane protein</topology>
    </subcellularLocation>
    <subcellularLocation>
        <location evidence="1">Cell membrane</location>
        <topology evidence="1">Multi-pass membrane protein</topology>
    </subcellularLocation>
</comment>
<dbReference type="Pfam" id="PF21088">
    <property type="entry name" value="MS_channel_1st"/>
    <property type="match status" value="1"/>
</dbReference>
<keyword evidence="7" id="KW-0406">Ion transport</keyword>
<protein>
    <recommendedName>
        <fullName evidence="7">Small-conductance mechanosensitive channel</fullName>
    </recommendedName>
</protein>
<comment type="caution">
    <text evidence="7">Lacks conserved residue(s) required for the propagation of feature annotation.</text>
</comment>
<evidence type="ECO:0000256" key="3">
    <source>
        <dbReference type="ARBA" id="ARBA00022475"/>
    </source>
</evidence>
<dbReference type="InterPro" id="IPR006686">
    <property type="entry name" value="MscS_channel_CS"/>
</dbReference>
<dbReference type="GO" id="GO:0008381">
    <property type="term" value="F:mechanosensitive monoatomic ion channel activity"/>
    <property type="evidence" value="ECO:0007669"/>
    <property type="project" value="InterPro"/>
</dbReference>
<evidence type="ECO:0000256" key="1">
    <source>
        <dbReference type="ARBA" id="ARBA00004651"/>
    </source>
</evidence>
<feature type="domain" description="Mechanosensitive ion channel MscS C-terminal" evidence="9">
    <location>
        <begin position="177"/>
        <end position="259"/>
    </location>
</feature>
<reference evidence="11 12" key="1">
    <citation type="journal article" date="2011" name="Front. Microbiol.">
        <title>Genomic signatures of strain selection and enhancement in Bacillus atrophaeus var. globigii, a historical biowarfare simulant.</title>
        <authorList>
            <person name="Gibbons H.S."/>
            <person name="Broomall S.M."/>
            <person name="McNew L.A."/>
            <person name="Daligault H."/>
            <person name="Chapman C."/>
            <person name="Bruce D."/>
            <person name="Karavis M."/>
            <person name="Krepps M."/>
            <person name="McGregor P.A."/>
            <person name="Hong C."/>
            <person name="Park K.H."/>
            <person name="Akmal A."/>
            <person name="Feldman A."/>
            <person name="Lin J.S."/>
            <person name="Chang W.E."/>
            <person name="Higgs B.W."/>
            <person name="Demirev P."/>
            <person name="Lindquist J."/>
            <person name="Liem A."/>
            <person name="Fochler E."/>
            <person name="Read T.D."/>
            <person name="Tapia R."/>
            <person name="Johnson S."/>
            <person name="Bishop-Lilly K.A."/>
            <person name="Detter C."/>
            <person name="Han C."/>
            <person name="Sozhamannan S."/>
            <person name="Rosenzweig C.N."/>
            <person name="Skowronski E.W."/>
        </authorList>
    </citation>
    <scope>NUCLEOTIDE SEQUENCE [LARGE SCALE GENOMIC DNA]</scope>
    <source>
        <strain evidence="11 12">TPS4-2</strain>
    </source>
</reference>
<comment type="caution">
    <text evidence="11">The sequence shown here is derived from an EMBL/GenBank/DDBJ whole genome shotgun (WGS) entry which is preliminary data.</text>
</comment>
<dbReference type="Pfam" id="PF05552">
    <property type="entry name" value="MS_channel_1st_1"/>
    <property type="match status" value="1"/>
</dbReference>
<evidence type="ECO:0000256" key="2">
    <source>
        <dbReference type="ARBA" id="ARBA00008017"/>
    </source>
</evidence>
<keyword evidence="7" id="KW-0813">Transport</keyword>
<dbReference type="InterPro" id="IPR045275">
    <property type="entry name" value="MscS_archaea/bacteria_type"/>
</dbReference>
<accession>A0A432YTT2</accession>